<feature type="chain" id="PRO_5004228896" evidence="2">
    <location>
        <begin position="35"/>
        <end position="501"/>
    </location>
</feature>
<dbReference type="CDD" id="cd00118">
    <property type="entry name" value="LysM"/>
    <property type="match status" value="1"/>
</dbReference>
<dbReference type="PANTHER" id="PTHR37423:SF2">
    <property type="entry name" value="MEMBRANE-BOUND LYTIC MUREIN TRANSGLYCOSYLASE C"/>
    <property type="match status" value="1"/>
</dbReference>
<dbReference type="CAZy" id="GH23">
    <property type="family name" value="Glycoside Hydrolase Family 23"/>
</dbReference>
<dbReference type="InterPro" id="IPR000189">
    <property type="entry name" value="Transglyc_AS"/>
</dbReference>
<comment type="similarity">
    <text evidence="1">Belongs to the transglycosylase Slt family.</text>
</comment>
<dbReference type="eggNOG" id="COG0741">
    <property type="taxonomic scope" value="Bacteria"/>
</dbReference>
<dbReference type="PROSITE" id="PS00922">
    <property type="entry name" value="TRANSGLYCOSYLASE"/>
    <property type="match status" value="1"/>
</dbReference>
<evidence type="ECO:0000259" key="3">
    <source>
        <dbReference type="PROSITE" id="PS51782"/>
    </source>
</evidence>
<reference evidence="4 5" key="1">
    <citation type="journal article" date="2006" name="J. Bacteriol.">
        <title>The genome sequence of the obligately chemolithoautotrophic, facultatively anaerobic bacterium Thiobacillus denitrificans.</title>
        <authorList>
            <person name="Beller H.R."/>
            <person name="Chain P.S."/>
            <person name="Letain T.E."/>
            <person name="Chakicherla A."/>
            <person name="Larimer F.W."/>
            <person name="Richardson P.M."/>
            <person name="Coleman M.A."/>
            <person name="Wood A.P."/>
            <person name="Kelly D.P."/>
        </authorList>
    </citation>
    <scope>NUCLEOTIDE SEQUENCE [LARGE SCALE GENOMIC DNA]</scope>
    <source>
        <strain evidence="4 5">ATCC 25259</strain>
    </source>
</reference>
<gene>
    <name evidence="4" type="ordered locus">Tbd_1666</name>
</gene>
<dbReference type="GO" id="GO:0008933">
    <property type="term" value="F:peptidoglycan lytic transglycosylase activity"/>
    <property type="evidence" value="ECO:0007669"/>
    <property type="project" value="InterPro"/>
</dbReference>
<dbReference type="SMART" id="SM00257">
    <property type="entry name" value="LysM"/>
    <property type="match status" value="2"/>
</dbReference>
<dbReference type="InterPro" id="IPR036779">
    <property type="entry name" value="LysM_dom_sf"/>
</dbReference>
<dbReference type="GO" id="GO:0016020">
    <property type="term" value="C:membrane"/>
    <property type="evidence" value="ECO:0007669"/>
    <property type="project" value="InterPro"/>
</dbReference>
<dbReference type="InterPro" id="IPR008258">
    <property type="entry name" value="Transglycosylase_SLT_dom_1"/>
</dbReference>
<dbReference type="eggNOG" id="COG1388">
    <property type="taxonomic scope" value="Bacteria"/>
</dbReference>
<feature type="signal peptide" evidence="2">
    <location>
        <begin position="1"/>
        <end position="34"/>
    </location>
</feature>
<evidence type="ECO:0000313" key="5">
    <source>
        <dbReference type="Proteomes" id="UP000008291"/>
    </source>
</evidence>
<dbReference type="Pfam" id="PF01464">
    <property type="entry name" value="SLT"/>
    <property type="match status" value="1"/>
</dbReference>
<dbReference type="SUPFAM" id="SSF53955">
    <property type="entry name" value="Lysozyme-like"/>
    <property type="match status" value="1"/>
</dbReference>
<dbReference type="EMBL" id="CP000116">
    <property type="protein sequence ID" value="AAZ97619.1"/>
    <property type="molecule type" value="Genomic_DNA"/>
</dbReference>
<proteinExistence type="inferred from homology"/>
<dbReference type="PANTHER" id="PTHR37423">
    <property type="entry name" value="SOLUBLE LYTIC MUREIN TRANSGLYCOSYLASE-RELATED"/>
    <property type="match status" value="1"/>
</dbReference>
<evidence type="ECO:0000256" key="1">
    <source>
        <dbReference type="ARBA" id="ARBA00007734"/>
    </source>
</evidence>
<dbReference type="KEGG" id="tbd:Tbd_1666"/>
<dbReference type="Gene3D" id="1.10.530.10">
    <property type="match status" value="1"/>
</dbReference>
<organism evidence="4 5">
    <name type="scientific">Thiobacillus denitrificans (strain ATCC 25259 / T1)</name>
    <dbReference type="NCBI Taxonomy" id="292415"/>
    <lineage>
        <taxon>Bacteria</taxon>
        <taxon>Pseudomonadati</taxon>
        <taxon>Pseudomonadota</taxon>
        <taxon>Betaproteobacteria</taxon>
        <taxon>Nitrosomonadales</taxon>
        <taxon>Thiobacillaceae</taxon>
        <taxon>Thiobacillus</taxon>
    </lineage>
</organism>
<dbReference type="GO" id="GO:0000270">
    <property type="term" value="P:peptidoglycan metabolic process"/>
    <property type="evidence" value="ECO:0007669"/>
    <property type="project" value="InterPro"/>
</dbReference>
<dbReference type="AlphaFoldDB" id="Q3SIA9"/>
<evidence type="ECO:0000313" key="4">
    <source>
        <dbReference type="EMBL" id="AAZ97619.1"/>
    </source>
</evidence>
<name>Q3SIA9_THIDA</name>
<protein>
    <submittedName>
        <fullName evidence="4">Peptidoglycan-binding protein LysM</fullName>
    </submittedName>
</protein>
<dbReference type="STRING" id="292415.Tbd_1666"/>
<keyword evidence="5" id="KW-1185">Reference proteome</keyword>
<dbReference type="InterPro" id="IPR018392">
    <property type="entry name" value="LysM"/>
</dbReference>
<dbReference type="Pfam" id="PF01476">
    <property type="entry name" value="LysM"/>
    <property type="match status" value="2"/>
</dbReference>
<accession>Q3SIA9</accession>
<evidence type="ECO:0000256" key="2">
    <source>
        <dbReference type="SAM" id="SignalP"/>
    </source>
</evidence>
<keyword evidence="2" id="KW-0732">Signal</keyword>
<dbReference type="RefSeq" id="WP_011312178.1">
    <property type="nucleotide sequence ID" value="NC_007404.1"/>
</dbReference>
<dbReference type="PROSITE" id="PS51782">
    <property type="entry name" value="LYSM"/>
    <property type="match status" value="1"/>
</dbReference>
<dbReference type="Gene3D" id="3.10.350.10">
    <property type="entry name" value="LysM domain"/>
    <property type="match status" value="1"/>
</dbReference>
<dbReference type="InterPro" id="IPR023346">
    <property type="entry name" value="Lysozyme-like_dom_sf"/>
</dbReference>
<feature type="domain" description="LysM" evidence="3">
    <location>
        <begin position="408"/>
        <end position="451"/>
    </location>
</feature>
<dbReference type="CDD" id="cd16894">
    <property type="entry name" value="MltD-like"/>
    <property type="match status" value="1"/>
</dbReference>
<sequence length="501" mass="55573">MPGIKFTRIGAARLPLGRLGLAALMFWASHHSLATEPRQGIHTLEWNGGSDNVPAADEVPAIALEAGTRDVWQRVRDGFRIDDQAAPNPLIAVHESWYAARPEHVRRVVERARRYLFYIVEEVERRGMPMEIALLPMIESAFDPGALSPSAASGIWQFIPSTGRLYGLRQDKWYDGRLDFTAATGAALDYLGKLYLDFGDWQLALAAYNCGEGCVGRAIQRNVQQGLPTDYASLALPNETRHYVPKLLAIRNLVRNPEQYGMTIDGLPNEPYFNLVSVSASMDLHSAARLAGMTIEEFVALNAAFPRKLIRSDTPVSLLVPVDRADRFQRNLDAGDWDSWQPYAARKGERPEEIARRFKVSVARLAEHNQFKLRRGRLARAQTVLVPVKRRDTGIAANQSGSRRPAPTEHEVKAGETLYGVARRYGLSARELADANPGVGARLRPGQVLQLAIPVSSPRETAPLRPRKTGARGAALPSHYAPNRGDTLLTIARRFDISMVR</sequence>
<dbReference type="SUPFAM" id="SSF54106">
    <property type="entry name" value="LysM domain"/>
    <property type="match status" value="1"/>
</dbReference>
<dbReference type="HOGENOM" id="CLU_009520_1_4_4"/>
<dbReference type="Proteomes" id="UP000008291">
    <property type="component" value="Chromosome"/>
</dbReference>